<gene>
    <name evidence="1" type="ORF">PAC_07930</name>
</gene>
<organism evidence="1 2">
    <name type="scientific">Phialocephala subalpina</name>
    <dbReference type="NCBI Taxonomy" id="576137"/>
    <lineage>
        <taxon>Eukaryota</taxon>
        <taxon>Fungi</taxon>
        <taxon>Dikarya</taxon>
        <taxon>Ascomycota</taxon>
        <taxon>Pezizomycotina</taxon>
        <taxon>Leotiomycetes</taxon>
        <taxon>Helotiales</taxon>
        <taxon>Mollisiaceae</taxon>
        <taxon>Phialocephala</taxon>
        <taxon>Phialocephala fortinii species complex</taxon>
    </lineage>
</organism>
<name>A0A1L7WZ53_9HELO</name>
<dbReference type="AlphaFoldDB" id="A0A1L7WZ53"/>
<dbReference type="Proteomes" id="UP000184330">
    <property type="component" value="Unassembled WGS sequence"/>
</dbReference>
<evidence type="ECO:0000313" key="2">
    <source>
        <dbReference type="Proteomes" id="UP000184330"/>
    </source>
</evidence>
<proteinExistence type="predicted"/>
<dbReference type="EMBL" id="FJOG01000011">
    <property type="protein sequence ID" value="CZR58040.1"/>
    <property type="molecule type" value="Genomic_DNA"/>
</dbReference>
<accession>A0A1L7WZ53</accession>
<keyword evidence="2" id="KW-1185">Reference proteome</keyword>
<reference evidence="1 2" key="1">
    <citation type="submission" date="2016-03" db="EMBL/GenBank/DDBJ databases">
        <authorList>
            <person name="Ploux O."/>
        </authorList>
    </citation>
    <scope>NUCLEOTIDE SEQUENCE [LARGE SCALE GENOMIC DNA]</scope>
    <source>
        <strain evidence="1 2">UAMH 11012</strain>
    </source>
</reference>
<sequence>MTVGDSKLVLVKFGGQNEIRREVWGAPPPESEPRSSKFALTYTINLFSLQPASLESFLRHPVFKPWKPPVLRPRLLFIFRGLSLLTLALRLFQGSVGWCDAAHVDQPSAAFGRRRSRGEELGDVPDGASREEERCKGISSCDAGMTLARHVRNRPLHRPCRPAC</sequence>
<evidence type="ECO:0000313" key="1">
    <source>
        <dbReference type="EMBL" id="CZR58040.1"/>
    </source>
</evidence>
<protein>
    <submittedName>
        <fullName evidence="1">Uncharacterized protein</fullName>
    </submittedName>
</protein>